<comment type="caution">
    <text evidence="2">The sequence shown here is derived from an EMBL/GenBank/DDBJ whole genome shotgun (WGS) entry which is preliminary data.</text>
</comment>
<reference evidence="2" key="1">
    <citation type="submission" date="2023-08" db="EMBL/GenBank/DDBJ databases">
        <title>Black Yeasts Isolated from many extreme environments.</title>
        <authorList>
            <person name="Coleine C."/>
            <person name="Stajich J.E."/>
            <person name="Selbmann L."/>
        </authorList>
    </citation>
    <scope>NUCLEOTIDE SEQUENCE</scope>
    <source>
        <strain evidence="2">CCFEE 5401</strain>
    </source>
</reference>
<organism evidence="2 3">
    <name type="scientific">Meristemomyces frigidus</name>
    <dbReference type="NCBI Taxonomy" id="1508187"/>
    <lineage>
        <taxon>Eukaryota</taxon>
        <taxon>Fungi</taxon>
        <taxon>Dikarya</taxon>
        <taxon>Ascomycota</taxon>
        <taxon>Pezizomycotina</taxon>
        <taxon>Dothideomycetes</taxon>
        <taxon>Dothideomycetidae</taxon>
        <taxon>Mycosphaerellales</taxon>
        <taxon>Teratosphaeriaceae</taxon>
        <taxon>Meristemomyces</taxon>
    </lineage>
</organism>
<sequence length="220" mass="23975">MASCLPSLRSATHFFASPRTKPSHQRQHEYNKHYTLSRDPSLNLREAIDGRSSEKSFDHDLDGNRSSSSEAKHLSSGQVDPADGAQRGVRNNGKKREFSVLSIESLMKKTQDLLARNNSLASLISLFAPADAAATALEAQHLVDVEKEGSTLDVATANCDISGSTAVDRSSSSLRHKRNVSDLRSKFAQVDAISRRTTKRVSGVMSMGGESAWVTDDEDE</sequence>
<evidence type="ECO:0000313" key="2">
    <source>
        <dbReference type="EMBL" id="KAK5116417.1"/>
    </source>
</evidence>
<name>A0AAN7TMZ5_9PEZI</name>
<evidence type="ECO:0000313" key="3">
    <source>
        <dbReference type="Proteomes" id="UP001310890"/>
    </source>
</evidence>
<dbReference type="Proteomes" id="UP001310890">
    <property type="component" value="Unassembled WGS sequence"/>
</dbReference>
<dbReference type="EMBL" id="JAVRRL010000008">
    <property type="protein sequence ID" value="KAK5116417.1"/>
    <property type="molecule type" value="Genomic_DNA"/>
</dbReference>
<dbReference type="AlphaFoldDB" id="A0AAN7TMZ5"/>
<proteinExistence type="predicted"/>
<gene>
    <name evidence="2" type="ORF">LTR62_007964</name>
</gene>
<feature type="compositionally biased region" description="Basic and acidic residues" evidence="1">
    <location>
        <begin position="51"/>
        <end position="63"/>
    </location>
</feature>
<accession>A0AAN7TMZ5</accession>
<evidence type="ECO:0000256" key="1">
    <source>
        <dbReference type="SAM" id="MobiDB-lite"/>
    </source>
</evidence>
<protein>
    <submittedName>
        <fullName evidence="2">Uncharacterized protein</fullName>
    </submittedName>
</protein>
<feature type="region of interest" description="Disordered" evidence="1">
    <location>
        <begin position="51"/>
        <end position="93"/>
    </location>
</feature>